<keyword evidence="8 12" id="KW-0443">Lipid metabolism</keyword>
<protein>
    <recommendedName>
        <fullName evidence="12">Digeranylgeranylglyceryl phosphate synthase</fullName>
        <shortName evidence="12">DGGGP synthase</shortName>
        <shortName evidence="12">DGGGPS</shortName>
        <ecNumber evidence="12">2.5.1.42</ecNumber>
    </recommendedName>
    <alternativeName>
        <fullName evidence="12">(S)-2,3-di-O-geranylgeranylglyceryl phosphate synthase</fullName>
    </alternativeName>
    <alternativeName>
        <fullName evidence="12">Geranylgeranylglycerol-phosphate geranylgeranyltransferase</fullName>
    </alternativeName>
</protein>
<dbReference type="KEGG" id="thei:K1720_06700"/>
<evidence type="ECO:0000256" key="6">
    <source>
        <dbReference type="ARBA" id="ARBA00022842"/>
    </source>
</evidence>
<name>A0A9E7SCC4_9EURY</name>
<evidence type="ECO:0000256" key="1">
    <source>
        <dbReference type="ARBA" id="ARBA00004651"/>
    </source>
</evidence>
<dbReference type="PANTHER" id="PTHR42723:SF1">
    <property type="entry name" value="CHLOROPHYLL SYNTHASE, CHLOROPLASTIC"/>
    <property type="match status" value="1"/>
</dbReference>
<sequence length="279" mass="30179">MELKGLIEIVRPANCIIAGLVGILGATVALGSLPPNKTSLLIFLVVFLGCSWGNTINDYFDYEIDKINRPKRPLPRGAFSRNTALIYGLSLALSGLFIAYLIGIEAFLFALGAYLLMFLYAWKLKPLPFIGNLAVATLTGATPIYGAIAVEKIGLAGYLALCAFLVNVAREIFKDVEDIEGDKTQGAKTIPIIWGIKRASMIGVLFNITTIMASFLPVRAGIGLGYFPIIFVDGIILWASYEVLKSPSPTTAGKVQRKLKIAIYLAVLSFLLGSITREV</sequence>
<comment type="subcellular location">
    <subcellularLocation>
        <location evidence="1 12">Cell membrane</location>
        <topology evidence="1 12">Multi-pass membrane protein</topology>
    </subcellularLocation>
</comment>
<dbReference type="InterPro" id="IPR023547">
    <property type="entry name" value="DGGGP_synth"/>
</dbReference>
<keyword evidence="6 12" id="KW-0460">Magnesium</keyword>
<dbReference type="Pfam" id="PF01040">
    <property type="entry name" value="UbiA"/>
    <property type="match status" value="1"/>
</dbReference>
<dbReference type="HAMAP" id="MF_01286">
    <property type="entry name" value="DGGGP_synth"/>
    <property type="match status" value="1"/>
</dbReference>
<keyword evidence="14" id="KW-1185">Reference proteome</keyword>
<comment type="similarity">
    <text evidence="12">Belongs to the UbiA prenyltransferase family. DGGGP synthase subfamily.</text>
</comment>
<evidence type="ECO:0000256" key="10">
    <source>
        <dbReference type="ARBA" id="ARBA00023209"/>
    </source>
</evidence>
<evidence type="ECO:0000256" key="4">
    <source>
        <dbReference type="ARBA" id="ARBA00022679"/>
    </source>
</evidence>
<feature type="transmembrane region" description="Helical" evidence="12">
    <location>
        <begin position="222"/>
        <end position="241"/>
    </location>
</feature>
<comment type="function">
    <text evidence="12">Prenyltransferase that catalyzes the transfer of the geranylgeranyl moiety of geranylgeranyl diphosphate (GGPP) to the C2 hydroxyl of (S)-3-O-geranylgeranylglyceryl phosphate (GGGP). This reaction is the second ether-bond-formation step in the biosynthesis of archaeal membrane lipids.</text>
</comment>
<reference evidence="13 14" key="1">
    <citation type="submission" date="2021-08" db="EMBL/GenBank/DDBJ databases">
        <title>Thermococcus onnuriiensis IOH2.</title>
        <authorList>
            <person name="Park Y.-J."/>
        </authorList>
    </citation>
    <scope>NUCLEOTIDE SEQUENCE [LARGE SCALE GENOMIC DNA]</scope>
    <source>
        <strain evidence="13 14">IOH2</strain>
    </source>
</reference>
<feature type="transmembrane region" description="Helical" evidence="12">
    <location>
        <begin position="12"/>
        <end position="33"/>
    </location>
</feature>
<dbReference type="AlphaFoldDB" id="A0A9E7SCC4"/>
<comment type="pathway">
    <text evidence="12">Membrane lipid metabolism; glycerophospholipid metabolism.</text>
</comment>
<dbReference type="GO" id="GO:0005886">
    <property type="term" value="C:plasma membrane"/>
    <property type="evidence" value="ECO:0007669"/>
    <property type="project" value="UniProtKB-SubCell"/>
</dbReference>
<dbReference type="Proteomes" id="UP001056425">
    <property type="component" value="Chromosome"/>
</dbReference>
<keyword evidence="5 12" id="KW-0812">Transmembrane</keyword>
<feature type="transmembrane region" description="Helical" evidence="12">
    <location>
        <begin position="129"/>
        <end position="149"/>
    </location>
</feature>
<keyword evidence="10 12" id="KW-0594">Phospholipid biosynthesis</keyword>
<keyword evidence="3 12" id="KW-0444">Lipid biosynthesis</keyword>
<dbReference type="CDD" id="cd13961">
    <property type="entry name" value="PT_UbiA_DGGGPS"/>
    <property type="match status" value="1"/>
</dbReference>
<keyword evidence="7 12" id="KW-1133">Transmembrane helix</keyword>
<dbReference type="InterPro" id="IPR050475">
    <property type="entry name" value="Prenyltransferase_related"/>
</dbReference>
<dbReference type="GeneID" id="72778021"/>
<evidence type="ECO:0000256" key="3">
    <source>
        <dbReference type="ARBA" id="ARBA00022516"/>
    </source>
</evidence>
<feature type="transmembrane region" description="Helical" evidence="12">
    <location>
        <begin position="39"/>
        <end position="57"/>
    </location>
</feature>
<evidence type="ECO:0000256" key="9">
    <source>
        <dbReference type="ARBA" id="ARBA00023136"/>
    </source>
</evidence>
<organism evidence="13 14">
    <name type="scientific">Thermococcus argininiproducens</name>
    <dbReference type="NCBI Taxonomy" id="2866384"/>
    <lineage>
        <taxon>Archaea</taxon>
        <taxon>Methanobacteriati</taxon>
        <taxon>Methanobacteriota</taxon>
        <taxon>Thermococci</taxon>
        <taxon>Thermococcales</taxon>
        <taxon>Thermococcaceae</taxon>
        <taxon>Thermococcus</taxon>
    </lineage>
</organism>
<evidence type="ECO:0000256" key="5">
    <source>
        <dbReference type="ARBA" id="ARBA00022692"/>
    </source>
</evidence>
<proteinExistence type="inferred from homology"/>
<evidence type="ECO:0000256" key="8">
    <source>
        <dbReference type="ARBA" id="ARBA00023098"/>
    </source>
</evidence>
<keyword evidence="11 12" id="KW-1208">Phospholipid metabolism</keyword>
<feature type="transmembrane region" description="Helical" evidence="12">
    <location>
        <begin position="106"/>
        <end position="122"/>
    </location>
</feature>
<dbReference type="GO" id="GO:0000287">
    <property type="term" value="F:magnesium ion binding"/>
    <property type="evidence" value="ECO:0007669"/>
    <property type="project" value="UniProtKB-UniRule"/>
</dbReference>
<evidence type="ECO:0000313" key="14">
    <source>
        <dbReference type="Proteomes" id="UP001056425"/>
    </source>
</evidence>
<dbReference type="EMBL" id="CP080572">
    <property type="protein sequence ID" value="USG99231.1"/>
    <property type="molecule type" value="Genomic_DNA"/>
</dbReference>
<feature type="transmembrane region" description="Helical" evidence="12">
    <location>
        <begin position="155"/>
        <end position="173"/>
    </location>
</feature>
<feature type="transmembrane region" description="Helical" evidence="12">
    <location>
        <begin position="261"/>
        <end position="277"/>
    </location>
</feature>
<dbReference type="EC" id="2.5.1.42" evidence="12"/>
<comment type="catalytic activity">
    <reaction evidence="12">
        <text>sn-3-O-(geranylgeranyl)glycerol 1-phosphate + (2E,6E,10E)-geranylgeranyl diphosphate = 2,3-bis-O-(geranylgeranyl)-sn-glycerol 1-phosphate + diphosphate</text>
        <dbReference type="Rhea" id="RHEA:18109"/>
        <dbReference type="ChEBI" id="CHEBI:33019"/>
        <dbReference type="ChEBI" id="CHEBI:57677"/>
        <dbReference type="ChEBI" id="CHEBI:58756"/>
        <dbReference type="ChEBI" id="CHEBI:58837"/>
        <dbReference type="EC" id="2.5.1.42"/>
    </reaction>
</comment>
<dbReference type="NCBIfam" id="NF009522">
    <property type="entry name" value="PRK12883.1"/>
    <property type="match status" value="1"/>
</dbReference>
<dbReference type="PANTHER" id="PTHR42723">
    <property type="entry name" value="CHLOROPHYLL SYNTHASE"/>
    <property type="match status" value="1"/>
</dbReference>
<dbReference type="Gene3D" id="1.20.120.1780">
    <property type="entry name" value="UbiA prenyltransferase"/>
    <property type="match status" value="1"/>
</dbReference>
<evidence type="ECO:0000256" key="11">
    <source>
        <dbReference type="ARBA" id="ARBA00023264"/>
    </source>
</evidence>
<feature type="transmembrane region" description="Helical" evidence="12">
    <location>
        <begin position="194"/>
        <end position="216"/>
    </location>
</feature>
<evidence type="ECO:0000256" key="2">
    <source>
        <dbReference type="ARBA" id="ARBA00022475"/>
    </source>
</evidence>
<accession>A0A9E7SCC4</accession>
<gene>
    <name evidence="13" type="ORF">K1720_06700</name>
</gene>
<dbReference type="InterPro" id="IPR044878">
    <property type="entry name" value="UbiA_sf"/>
</dbReference>
<comment type="cofactor">
    <cofactor evidence="12">
        <name>Mg(2+)</name>
        <dbReference type="ChEBI" id="CHEBI:18420"/>
    </cofactor>
</comment>
<dbReference type="InterPro" id="IPR000537">
    <property type="entry name" value="UbiA_prenyltransferase"/>
</dbReference>
<keyword evidence="2 12" id="KW-1003">Cell membrane</keyword>
<dbReference type="RefSeq" id="WP_251947888.1">
    <property type="nucleotide sequence ID" value="NZ_CP080572.1"/>
</dbReference>
<dbReference type="Gene3D" id="1.10.357.140">
    <property type="entry name" value="UbiA prenyltransferase"/>
    <property type="match status" value="1"/>
</dbReference>
<dbReference type="GO" id="GO:0046474">
    <property type="term" value="P:glycerophospholipid biosynthetic process"/>
    <property type="evidence" value="ECO:0007669"/>
    <property type="project" value="UniProtKB-UniRule"/>
</dbReference>
<evidence type="ECO:0000256" key="12">
    <source>
        <dbReference type="HAMAP-Rule" id="MF_01286"/>
    </source>
</evidence>
<evidence type="ECO:0000313" key="13">
    <source>
        <dbReference type="EMBL" id="USG99231.1"/>
    </source>
</evidence>
<keyword evidence="9 12" id="KW-0472">Membrane</keyword>
<keyword evidence="4 12" id="KW-0808">Transferase</keyword>
<evidence type="ECO:0000256" key="7">
    <source>
        <dbReference type="ARBA" id="ARBA00022989"/>
    </source>
</evidence>
<dbReference type="GO" id="GO:0047295">
    <property type="term" value="F:geranylgeranylglycerol-phosphate geranylgeranyltransferase activity"/>
    <property type="evidence" value="ECO:0007669"/>
    <property type="project" value="UniProtKB-UniRule"/>
</dbReference>